<gene>
    <name evidence="2" type="ORF">TEA_025615</name>
</gene>
<evidence type="ECO:0000256" key="1">
    <source>
        <dbReference type="SAM" id="MobiDB-lite"/>
    </source>
</evidence>
<accession>A0A4S4EKY4</accession>
<dbReference type="InterPro" id="IPR044621">
    <property type="entry name" value="NEDD1"/>
</dbReference>
<dbReference type="PANTHER" id="PTHR45096:SF1">
    <property type="entry name" value="PROTEIN NEDD1"/>
    <property type="match status" value="1"/>
</dbReference>
<proteinExistence type="predicted"/>
<sequence>MKVFSPLVEVQPITPSLDKLWDQHEGAKKDHLRVDKKPSLLFPSSNRRFPLSEEGGGSDHPIFDWKPSSTSKQAREFVNELQASTKASRNPTMWPEASTGASLSANNADTSTVSESSFFAHFMCFEVPALVPPGGVASGNKTGLNNDDTNDDDLGKNSAELAALNESLQELLDGIQLEKEVTPSSKVRADVVRSGFLNTQKGASDGCQDGNKVSGQLHRYEHLSRMAAIDESESLF</sequence>
<dbReference type="PANTHER" id="PTHR45096">
    <property type="entry name" value="PROTEIN NEDD1"/>
    <property type="match status" value="1"/>
</dbReference>
<dbReference type="GO" id="GO:2000694">
    <property type="term" value="P:regulation of phragmoplast microtubule organization"/>
    <property type="evidence" value="ECO:0007669"/>
    <property type="project" value="TreeGrafter"/>
</dbReference>
<dbReference type="STRING" id="542762.A0A4S4EKY4"/>
<dbReference type="GO" id="GO:0005828">
    <property type="term" value="C:kinetochore microtubule"/>
    <property type="evidence" value="ECO:0007669"/>
    <property type="project" value="TreeGrafter"/>
</dbReference>
<dbReference type="GO" id="GO:0060236">
    <property type="term" value="P:regulation of mitotic spindle organization"/>
    <property type="evidence" value="ECO:0007669"/>
    <property type="project" value="TreeGrafter"/>
</dbReference>
<dbReference type="GO" id="GO:0010968">
    <property type="term" value="P:regulation of microtubule nucleation"/>
    <property type="evidence" value="ECO:0007669"/>
    <property type="project" value="InterPro"/>
</dbReference>
<dbReference type="EMBL" id="SDRB02003800">
    <property type="protein sequence ID" value="THG16892.1"/>
    <property type="molecule type" value="Genomic_DNA"/>
</dbReference>
<protein>
    <submittedName>
        <fullName evidence="2">Uncharacterized protein</fullName>
    </submittedName>
</protein>
<evidence type="ECO:0000313" key="3">
    <source>
        <dbReference type="Proteomes" id="UP000306102"/>
    </source>
</evidence>
<feature type="region of interest" description="Disordered" evidence="1">
    <location>
        <begin position="45"/>
        <end position="64"/>
    </location>
</feature>
<dbReference type="GO" id="GO:0032467">
    <property type="term" value="P:positive regulation of cytokinesis"/>
    <property type="evidence" value="ECO:0007669"/>
    <property type="project" value="TreeGrafter"/>
</dbReference>
<dbReference type="Proteomes" id="UP000306102">
    <property type="component" value="Unassembled WGS sequence"/>
</dbReference>
<dbReference type="GO" id="GO:0140496">
    <property type="term" value="F:gamma-tubulin complex binding"/>
    <property type="evidence" value="ECO:0007669"/>
    <property type="project" value="InterPro"/>
</dbReference>
<reference evidence="2 3" key="1">
    <citation type="journal article" date="2018" name="Proc. Natl. Acad. Sci. U.S.A.">
        <title>Draft genome sequence of Camellia sinensis var. sinensis provides insights into the evolution of the tea genome and tea quality.</title>
        <authorList>
            <person name="Wei C."/>
            <person name="Yang H."/>
            <person name="Wang S."/>
            <person name="Zhao J."/>
            <person name="Liu C."/>
            <person name="Gao L."/>
            <person name="Xia E."/>
            <person name="Lu Y."/>
            <person name="Tai Y."/>
            <person name="She G."/>
            <person name="Sun J."/>
            <person name="Cao H."/>
            <person name="Tong W."/>
            <person name="Gao Q."/>
            <person name="Li Y."/>
            <person name="Deng W."/>
            <person name="Jiang X."/>
            <person name="Wang W."/>
            <person name="Chen Q."/>
            <person name="Zhang S."/>
            <person name="Li H."/>
            <person name="Wu J."/>
            <person name="Wang P."/>
            <person name="Li P."/>
            <person name="Shi C."/>
            <person name="Zheng F."/>
            <person name="Jian J."/>
            <person name="Huang B."/>
            <person name="Shan D."/>
            <person name="Shi M."/>
            <person name="Fang C."/>
            <person name="Yue Y."/>
            <person name="Li F."/>
            <person name="Li D."/>
            <person name="Wei S."/>
            <person name="Han B."/>
            <person name="Jiang C."/>
            <person name="Yin Y."/>
            <person name="Xia T."/>
            <person name="Zhang Z."/>
            <person name="Bennetzen J.L."/>
            <person name="Zhao S."/>
            <person name="Wan X."/>
        </authorList>
    </citation>
    <scope>NUCLEOTIDE SEQUENCE [LARGE SCALE GENOMIC DNA]</scope>
    <source>
        <strain evidence="3">cv. Shuchazao</strain>
        <tissue evidence="2">Leaf</tissue>
    </source>
</reference>
<organism evidence="2 3">
    <name type="scientific">Camellia sinensis var. sinensis</name>
    <name type="common">China tea</name>
    <dbReference type="NCBI Taxonomy" id="542762"/>
    <lineage>
        <taxon>Eukaryota</taxon>
        <taxon>Viridiplantae</taxon>
        <taxon>Streptophyta</taxon>
        <taxon>Embryophyta</taxon>
        <taxon>Tracheophyta</taxon>
        <taxon>Spermatophyta</taxon>
        <taxon>Magnoliopsida</taxon>
        <taxon>eudicotyledons</taxon>
        <taxon>Gunneridae</taxon>
        <taxon>Pentapetalae</taxon>
        <taxon>asterids</taxon>
        <taxon>Ericales</taxon>
        <taxon>Theaceae</taxon>
        <taxon>Camellia</taxon>
    </lineage>
</organism>
<dbReference type="AlphaFoldDB" id="A0A4S4EKY4"/>
<comment type="caution">
    <text evidence="2">The sequence shown here is derived from an EMBL/GenBank/DDBJ whole genome shotgun (WGS) entry which is preliminary data.</text>
</comment>
<feature type="region of interest" description="Disordered" evidence="1">
    <location>
        <begin position="81"/>
        <end position="106"/>
    </location>
</feature>
<evidence type="ECO:0000313" key="2">
    <source>
        <dbReference type="EMBL" id="THG16892.1"/>
    </source>
</evidence>
<name>A0A4S4EKY4_CAMSN</name>
<dbReference type="GO" id="GO:0000919">
    <property type="term" value="P:cell plate assembly"/>
    <property type="evidence" value="ECO:0007669"/>
    <property type="project" value="TreeGrafter"/>
</dbReference>
<feature type="compositionally biased region" description="Polar residues" evidence="1">
    <location>
        <begin position="81"/>
        <end position="91"/>
    </location>
</feature>
<keyword evidence="3" id="KW-1185">Reference proteome</keyword>